<reference evidence="3 4" key="1">
    <citation type="submission" date="2019-03" db="EMBL/GenBank/DDBJ databases">
        <authorList>
            <person name="Gaulin E."/>
            <person name="Dumas B."/>
        </authorList>
    </citation>
    <scope>NUCLEOTIDE SEQUENCE [LARGE SCALE GENOMIC DNA]</scope>
    <source>
        <strain evidence="3">CBS 568.67</strain>
    </source>
</reference>
<keyword evidence="4" id="KW-1185">Reference proteome</keyword>
<evidence type="ECO:0000313" key="4">
    <source>
        <dbReference type="Proteomes" id="UP000332933"/>
    </source>
</evidence>
<dbReference type="Proteomes" id="UP000332933">
    <property type="component" value="Unassembled WGS sequence"/>
</dbReference>
<evidence type="ECO:0000313" key="2">
    <source>
        <dbReference type="EMBL" id="KAF0690170.1"/>
    </source>
</evidence>
<gene>
    <name evidence="3" type="primary">Aste57867_18420</name>
    <name evidence="2" type="ORF">As57867_018358</name>
    <name evidence="3" type="ORF">ASTE57867_18420</name>
</gene>
<dbReference type="OrthoDB" id="63425at2759"/>
<organism evidence="3 4">
    <name type="scientific">Aphanomyces stellatus</name>
    <dbReference type="NCBI Taxonomy" id="120398"/>
    <lineage>
        <taxon>Eukaryota</taxon>
        <taxon>Sar</taxon>
        <taxon>Stramenopiles</taxon>
        <taxon>Oomycota</taxon>
        <taxon>Saprolegniomycetes</taxon>
        <taxon>Saprolegniales</taxon>
        <taxon>Verrucalvaceae</taxon>
        <taxon>Aphanomyces</taxon>
    </lineage>
</organism>
<sequence>MRTRSRTRALREAKESPPMNITVNIHIHITQDKTATSLPSHPPPQPQHRYFTRLQRQRASTYFPPQKQIHPPPSASLKQIAPTVHDDHTSTTLHRRPVVEKPKPKRRRIDMDSLMADLTCMTVAGPVRDGVRPGALPSAQPHNPFQVYTPPTDTSMVARMSRCELSADATADLAVAIESMALSATSDAELDATLAQLTSLSLHAPRHHGGESVFLHHLMAKRLSLHGE</sequence>
<feature type="region of interest" description="Disordered" evidence="1">
    <location>
        <begin position="84"/>
        <end position="105"/>
    </location>
</feature>
<reference evidence="2" key="2">
    <citation type="submission" date="2019-06" db="EMBL/GenBank/DDBJ databases">
        <title>Genomics analysis of Aphanomyces spp. identifies a new class of oomycete effector associated with host adaptation.</title>
        <authorList>
            <person name="Gaulin E."/>
        </authorList>
    </citation>
    <scope>NUCLEOTIDE SEQUENCE</scope>
    <source>
        <strain evidence="2">CBS 578.67</strain>
    </source>
</reference>
<protein>
    <submittedName>
        <fullName evidence="3">Aste57867_18420 protein</fullName>
    </submittedName>
</protein>
<dbReference type="EMBL" id="VJMH01006390">
    <property type="protein sequence ID" value="KAF0690170.1"/>
    <property type="molecule type" value="Genomic_DNA"/>
</dbReference>
<accession>A0A485LAM5</accession>
<evidence type="ECO:0000313" key="3">
    <source>
        <dbReference type="EMBL" id="VFT95156.1"/>
    </source>
</evidence>
<proteinExistence type="predicted"/>
<evidence type="ECO:0000256" key="1">
    <source>
        <dbReference type="SAM" id="MobiDB-lite"/>
    </source>
</evidence>
<dbReference type="EMBL" id="CAADRA010006411">
    <property type="protein sequence ID" value="VFT95156.1"/>
    <property type="molecule type" value="Genomic_DNA"/>
</dbReference>
<dbReference type="AlphaFoldDB" id="A0A485LAM5"/>
<name>A0A485LAM5_9STRA</name>